<accession>A0AAN7PJ85</accession>
<feature type="region of interest" description="Disordered" evidence="9">
    <location>
        <begin position="1057"/>
        <end position="1080"/>
    </location>
</feature>
<dbReference type="FunFam" id="1.10.10.60:FF:000005">
    <property type="entry name" value="POU domain protein"/>
    <property type="match status" value="1"/>
</dbReference>
<dbReference type="PROSITE" id="PS00027">
    <property type="entry name" value="HOMEOBOX_1"/>
    <property type="match status" value="1"/>
</dbReference>
<evidence type="ECO:0000256" key="5">
    <source>
        <dbReference type="ARBA" id="ARBA00023242"/>
    </source>
</evidence>
<feature type="compositionally biased region" description="Low complexity" evidence="9">
    <location>
        <begin position="102"/>
        <end position="112"/>
    </location>
</feature>
<keyword evidence="13" id="KW-1185">Reference proteome</keyword>
<dbReference type="PROSITE" id="PS50071">
    <property type="entry name" value="HOMEOBOX_2"/>
    <property type="match status" value="1"/>
</dbReference>
<evidence type="ECO:0000256" key="3">
    <source>
        <dbReference type="ARBA" id="ARBA00023155"/>
    </source>
</evidence>
<dbReference type="GO" id="GO:0001228">
    <property type="term" value="F:DNA-binding transcription activator activity, RNA polymerase II-specific"/>
    <property type="evidence" value="ECO:0007669"/>
    <property type="project" value="UniProtKB-ARBA"/>
</dbReference>
<keyword evidence="3 6" id="KW-0371">Homeobox</keyword>
<feature type="region of interest" description="Disordered" evidence="9">
    <location>
        <begin position="734"/>
        <end position="815"/>
    </location>
</feature>
<dbReference type="Pfam" id="PF00157">
    <property type="entry name" value="Pou"/>
    <property type="match status" value="1"/>
</dbReference>
<dbReference type="PANTHER" id="PTHR11636:SF76">
    <property type="entry name" value="PROTEIN NUBBIN"/>
    <property type="match status" value="1"/>
</dbReference>
<evidence type="ECO:0000313" key="12">
    <source>
        <dbReference type="EMBL" id="KAK4887802.1"/>
    </source>
</evidence>
<feature type="DNA-binding region" description="Homeobox" evidence="6">
    <location>
        <begin position="1076"/>
        <end position="1135"/>
    </location>
</feature>
<feature type="compositionally biased region" description="Polar residues" evidence="9">
    <location>
        <begin position="24"/>
        <end position="38"/>
    </location>
</feature>
<feature type="compositionally biased region" description="Acidic residues" evidence="9">
    <location>
        <begin position="273"/>
        <end position="286"/>
    </location>
</feature>
<organism evidence="12 13">
    <name type="scientific">Aquatica leii</name>
    <dbReference type="NCBI Taxonomy" id="1421715"/>
    <lineage>
        <taxon>Eukaryota</taxon>
        <taxon>Metazoa</taxon>
        <taxon>Ecdysozoa</taxon>
        <taxon>Arthropoda</taxon>
        <taxon>Hexapoda</taxon>
        <taxon>Insecta</taxon>
        <taxon>Pterygota</taxon>
        <taxon>Neoptera</taxon>
        <taxon>Endopterygota</taxon>
        <taxon>Coleoptera</taxon>
        <taxon>Polyphaga</taxon>
        <taxon>Elateriformia</taxon>
        <taxon>Elateroidea</taxon>
        <taxon>Lampyridae</taxon>
        <taxon>Luciolinae</taxon>
        <taxon>Aquatica</taxon>
    </lineage>
</organism>
<feature type="region of interest" description="Disordered" evidence="9">
    <location>
        <begin position="373"/>
        <end position="398"/>
    </location>
</feature>
<dbReference type="PANTHER" id="PTHR11636">
    <property type="entry name" value="POU DOMAIN"/>
    <property type="match status" value="1"/>
</dbReference>
<feature type="region of interest" description="Disordered" evidence="9">
    <location>
        <begin position="1"/>
        <end position="290"/>
    </location>
</feature>
<reference evidence="13" key="1">
    <citation type="submission" date="2023-01" db="EMBL/GenBank/DDBJ databases">
        <title>Key to firefly adult light organ development and bioluminescence: homeobox transcription factors regulate luciferase expression and transportation to peroxisome.</title>
        <authorList>
            <person name="Fu X."/>
        </authorList>
    </citation>
    <scope>NUCLEOTIDE SEQUENCE [LARGE SCALE GENOMIC DNA]</scope>
</reference>
<evidence type="ECO:0000256" key="9">
    <source>
        <dbReference type="SAM" id="MobiDB-lite"/>
    </source>
</evidence>
<feature type="compositionally biased region" description="Acidic residues" evidence="9">
    <location>
        <begin position="167"/>
        <end position="177"/>
    </location>
</feature>
<evidence type="ECO:0000256" key="7">
    <source>
        <dbReference type="RuleBase" id="RU000682"/>
    </source>
</evidence>
<feature type="compositionally biased region" description="Low complexity" evidence="9">
    <location>
        <begin position="951"/>
        <end position="965"/>
    </location>
</feature>
<feature type="compositionally biased region" description="Polar residues" evidence="9">
    <location>
        <begin position="1057"/>
        <end position="1071"/>
    </location>
</feature>
<dbReference type="GO" id="GO:0000978">
    <property type="term" value="F:RNA polymerase II cis-regulatory region sequence-specific DNA binding"/>
    <property type="evidence" value="ECO:0007669"/>
    <property type="project" value="TreeGrafter"/>
</dbReference>
<protein>
    <recommendedName>
        <fullName evidence="8">POU domain protein</fullName>
    </recommendedName>
</protein>
<dbReference type="PRINTS" id="PR00028">
    <property type="entry name" value="POUDOMAIN"/>
</dbReference>
<keyword evidence="2 6" id="KW-0238">DNA-binding</keyword>
<feature type="compositionally biased region" description="Basic and acidic residues" evidence="9">
    <location>
        <begin position="53"/>
        <end position="65"/>
    </location>
</feature>
<feature type="compositionally biased region" description="Polar residues" evidence="9">
    <location>
        <begin position="925"/>
        <end position="948"/>
    </location>
</feature>
<dbReference type="PROSITE" id="PS00035">
    <property type="entry name" value="POU_1"/>
    <property type="match status" value="1"/>
</dbReference>
<comment type="caution">
    <text evidence="12">The sequence shown here is derived from an EMBL/GenBank/DDBJ whole genome shotgun (WGS) entry which is preliminary data.</text>
</comment>
<evidence type="ECO:0000256" key="6">
    <source>
        <dbReference type="PROSITE-ProRule" id="PRU00108"/>
    </source>
</evidence>
<feature type="compositionally biased region" description="Basic and acidic residues" evidence="9">
    <location>
        <begin position="114"/>
        <end position="127"/>
    </location>
</feature>
<dbReference type="GO" id="GO:0050793">
    <property type="term" value="P:regulation of developmental process"/>
    <property type="evidence" value="ECO:0007669"/>
    <property type="project" value="UniProtKB-ARBA"/>
</dbReference>
<feature type="compositionally biased region" description="Basic and acidic residues" evidence="9">
    <location>
        <begin position="250"/>
        <end position="267"/>
    </location>
</feature>
<dbReference type="InterPro" id="IPR013847">
    <property type="entry name" value="POU"/>
</dbReference>
<dbReference type="InterPro" id="IPR001356">
    <property type="entry name" value="HD"/>
</dbReference>
<dbReference type="InterPro" id="IPR010982">
    <property type="entry name" value="Lambda_DNA-bd_dom_sf"/>
</dbReference>
<proteinExistence type="inferred from homology"/>
<dbReference type="Gene3D" id="1.10.260.40">
    <property type="entry name" value="lambda repressor-like DNA-binding domains"/>
    <property type="match status" value="1"/>
</dbReference>
<dbReference type="Gene3D" id="1.10.10.60">
    <property type="entry name" value="Homeodomain-like"/>
    <property type="match status" value="1"/>
</dbReference>
<feature type="domain" description="Homeobox" evidence="10">
    <location>
        <begin position="1074"/>
        <end position="1134"/>
    </location>
</feature>
<evidence type="ECO:0000256" key="1">
    <source>
        <dbReference type="ARBA" id="ARBA00004123"/>
    </source>
</evidence>
<dbReference type="GO" id="GO:0002805">
    <property type="term" value="P:regulation of antimicrobial peptide biosynthetic process"/>
    <property type="evidence" value="ECO:0007669"/>
    <property type="project" value="UniProtKB-ARBA"/>
</dbReference>
<dbReference type="SUPFAM" id="SSF46689">
    <property type="entry name" value="Homeodomain-like"/>
    <property type="match status" value="1"/>
</dbReference>
<dbReference type="CDD" id="cd00086">
    <property type="entry name" value="homeodomain"/>
    <property type="match status" value="1"/>
</dbReference>
<dbReference type="SMART" id="SM00352">
    <property type="entry name" value="POU"/>
    <property type="match status" value="1"/>
</dbReference>
<dbReference type="PROSITE" id="PS00465">
    <property type="entry name" value="POU_2"/>
    <property type="match status" value="1"/>
</dbReference>
<dbReference type="GO" id="GO:0048813">
    <property type="term" value="P:dendrite morphogenesis"/>
    <property type="evidence" value="ECO:0007669"/>
    <property type="project" value="UniProtKB-ARBA"/>
</dbReference>
<evidence type="ECO:0000256" key="2">
    <source>
        <dbReference type="ARBA" id="ARBA00023125"/>
    </source>
</evidence>
<dbReference type="SUPFAM" id="SSF47413">
    <property type="entry name" value="lambda repressor-like DNA-binding domains"/>
    <property type="match status" value="1"/>
</dbReference>
<dbReference type="Proteomes" id="UP001353858">
    <property type="component" value="Unassembled WGS sequence"/>
</dbReference>
<dbReference type="InterPro" id="IPR050255">
    <property type="entry name" value="POU_domain_TF"/>
</dbReference>
<feature type="domain" description="POU-specific" evidence="11">
    <location>
        <begin position="980"/>
        <end position="1054"/>
    </location>
</feature>
<feature type="compositionally biased region" description="Polar residues" evidence="9">
    <location>
        <begin position="801"/>
        <end position="815"/>
    </location>
</feature>
<feature type="compositionally biased region" description="Basic and acidic residues" evidence="9">
    <location>
        <begin position="138"/>
        <end position="152"/>
    </location>
</feature>
<dbReference type="InterPro" id="IPR000327">
    <property type="entry name" value="POU_dom"/>
</dbReference>
<dbReference type="GO" id="GO:0005634">
    <property type="term" value="C:nucleus"/>
    <property type="evidence" value="ECO:0007669"/>
    <property type="project" value="UniProtKB-SubCell"/>
</dbReference>
<keyword evidence="4 8" id="KW-0804">Transcription</keyword>
<name>A0AAN7PJ85_9COLE</name>
<feature type="region of interest" description="Disordered" evidence="9">
    <location>
        <begin position="646"/>
        <end position="692"/>
    </location>
</feature>
<dbReference type="PROSITE" id="PS51179">
    <property type="entry name" value="POU_3"/>
    <property type="match status" value="1"/>
</dbReference>
<evidence type="ECO:0000259" key="11">
    <source>
        <dbReference type="PROSITE" id="PS51179"/>
    </source>
</evidence>
<gene>
    <name evidence="12" type="ORF">RN001_004073</name>
</gene>
<dbReference type="SMART" id="SM00389">
    <property type="entry name" value="HOX"/>
    <property type="match status" value="1"/>
</dbReference>
<comment type="similarity">
    <text evidence="8">Belongs to the POU transcription factor family.</text>
</comment>
<dbReference type="FunFam" id="1.10.260.40:FF:000001">
    <property type="entry name" value="POU domain protein"/>
    <property type="match status" value="1"/>
</dbReference>
<dbReference type="Pfam" id="PF00046">
    <property type="entry name" value="Homeodomain"/>
    <property type="match status" value="1"/>
</dbReference>
<dbReference type="AlphaFoldDB" id="A0AAN7PJ85"/>
<evidence type="ECO:0000259" key="10">
    <source>
        <dbReference type="PROSITE" id="PS50071"/>
    </source>
</evidence>
<feature type="compositionally biased region" description="Low complexity" evidence="9">
    <location>
        <begin position="910"/>
        <end position="924"/>
    </location>
</feature>
<comment type="subcellular location">
    <subcellularLocation>
        <location evidence="1 6 7">Nucleus</location>
    </subcellularLocation>
</comment>
<dbReference type="EMBL" id="JARPUR010000001">
    <property type="protein sequence ID" value="KAK4887802.1"/>
    <property type="molecule type" value="Genomic_DNA"/>
</dbReference>
<feature type="region of interest" description="Disordered" evidence="9">
    <location>
        <begin position="432"/>
        <end position="457"/>
    </location>
</feature>
<evidence type="ECO:0000256" key="8">
    <source>
        <dbReference type="RuleBase" id="RU361194"/>
    </source>
</evidence>
<feature type="compositionally biased region" description="Acidic residues" evidence="9">
    <location>
        <begin position="379"/>
        <end position="388"/>
    </location>
</feature>
<feature type="compositionally biased region" description="Polar residues" evidence="9">
    <location>
        <begin position="765"/>
        <end position="777"/>
    </location>
</feature>
<evidence type="ECO:0000256" key="4">
    <source>
        <dbReference type="ARBA" id="ARBA00023163"/>
    </source>
</evidence>
<feature type="compositionally biased region" description="Polar residues" evidence="9">
    <location>
        <begin position="1"/>
        <end position="17"/>
    </location>
</feature>
<dbReference type="InterPro" id="IPR017970">
    <property type="entry name" value="Homeobox_CS"/>
</dbReference>
<evidence type="ECO:0000313" key="13">
    <source>
        <dbReference type="Proteomes" id="UP001353858"/>
    </source>
</evidence>
<sequence>MNEVVTRQGSAAVSRFSTPPCDTAGSSYKMQINMSNKPIYTRQGGGVSGPESLRSRPEDRPKDGEVGGDPRPLCATDPSEDTVPEKAKEEDKCIFIRSTKMSRSPVIRSSPPRLRPESDKEEEKNQEEQSVNIVTVINEKEETKKMKRERPYIRRTKNTPKSTTEQVNDDTNSDTDDNIEHKKNEFGFGEDEFLSSYVTDRPQEGIDVNVVEDLPDNHKGPEQVTEGPSSLDKRQELESPQVVKPLPKQLLEKKHAINEEREKRLDESSNDSSVDDVELDDSSSDADPERFYESIRKAATEEIDEGPIRQSDFILAVLTKKNKASFCSQRGSREQQNCAHAGEKFCGMTSEYEKIILAALNFDDELYIDSGSEYGPDLNESDTSDQDENIPRNYKSQNKSVNYDSKTLQMALQEVRWGNTLRDAAESEIIPITGTSKSGDHGLQKNNKKKQHSQIFTSTPMKDILEKKEMNKGKRLQTKQLSMEKSKRNLYHNPGPSVANKENSHKRIKVQREKAKKVQYKEHQDDDFDDFEDKVRNVWSMVIPLGASSKPFKNNLNNNTIDFEQTFWKRQKEEMPMLLQQPSHVLLTSHEADQPLDFTMSKFKTKTNSSVASQLKQFNNLANQHHMMLLQNNDIYYNRSNNNKIFTRASSPSPSSSSEEEDGPPEDSPRSPPPSPTPLRGDELMNSPSLREKQQYGKLWLTDHEINWRPRDIQLPLSEDSKIGLQARLRFSPTDQINPLSRLEKAPSTPPSHDDCDANGDISGDDQSITSDHNAVDQNDADSMDSDKVGALNLVTGDPTRATTPNSSQVTSSSPGVGAALAALGGLGGLLSNPLQVLGGLQAFQNPSSLQQLQQLAMLQQSHGNPQAQFFLQNQGFLQGFPRTGFSSRVPHSMQVHQIAQAAQQLQQLQKAQQQSQQQQQQNQHNTSIPNSQVPQAQQSTPPNNSHIPASLLTPSTPSSGGLTPQHLKTPSRLLEPSPEETTDLEELEQFAKTFKQRRIKLGFTQGDVGLAMGKLYGNDFSQTTISRFEALNLSFKNMCKLKPLLQKWLEDADNTLTNPGQLNNPMTTPETIGRRRKKRTSIETSVRVALEKAFLQNPKPTSEEISMLADGLCMEKEVVRVWFCNRRQKEKRINPPTAALGSPCSVNNSNNAMFAIANSLATSPLSLVTSSGHSFNPNVMVKQE</sequence>
<keyword evidence="5 6" id="KW-0539">Nucleus</keyword>
<dbReference type="InterPro" id="IPR009057">
    <property type="entry name" value="Homeodomain-like_sf"/>
</dbReference>
<feature type="compositionally biased region" description="Basic and acidic residues" evidence="9">
    <location>
        <begin position="83"/>
        <end position="94"/>
    </location>
</feature>
<feature type="region of interest" description="Disordered" evidence="9">
    <location>
        <begin position="910"/>
        <end position="984"/>
    </location>
</feature>